<evidence type="ECO:0000256" key="5">
    <source>
        <dbReference type="ARBA" id="ARBA00022982"/>
    </source>
</evidence>
<evidence type="ECO:0000256" key="8">
    <source>
        <dbReference type="HAMAP-Rule" id="MF_00478"/>
    </source>
</evidence>
<keyword evidence="8" id="KW-1003">Cell membrane</keyword>
<dbReference type="InterPro" id="IPR010968">
    <property type="entry name" value="RnfE"/>
</dbReference>
<evidence type="ECO:0000256" key="2">
    <source>
        <dbReference type="ARBA" id="ARBA00022448"/>
    </source>
</evidence>
<dbReference type="HAMAP" id="MF_00478">
    <property type="entry name" value="RsxE_RnfE"/>
    <property type="match status" value="1"/>
</dbReference>
<name>A0A379C619_9FIRM</name>
<evidence type="ECO:0000256" key="6">
    <source>
        <dbReference type="ARBA" id="ARBA00022989"/>
    </source>
</evidence>
<feature type="transmembrane region" description="Helical" evidence="8">
    <location>
        <begin position="21"/>
        <end position="38"/>
    </location>
</feature>
<evidence type="ECO:0000256" key="3">
    <source>
        <dbReference type="ARBA" id="ARBA00022692"/>
    </source>
</evidence>
<evidence type="ECO:0000313" key="9">
    <source>
        <dbReference type="EMBL" id="SUB57528.1"/>
    </source>
</evidence>
<keyword evidence="3 8" id="KW-0812">Transmembrane</keyword>
<dbReference type="GO" id="GO:0005886">
    <property type="term" value="C:plasma membrane"/>
    <property type="evidence" value="ECO:0007669"/>
    <property type="project" value="UniProtKB-SubCell"/>
</dbReference>
<evidence type="ECO:0000256" key="1">
    <source>
        <dbReference type="ARBA" id="ARBA00004127"/>
    </source>
</evidence>
<proteinExistence type="inferred from homology"/>
<keyword evidence="5 8" id="KW-0249">Electron transport</keyword>
<keyword evidence="7 8" id="KW-0472">Membrane</keyword>
<dbReference type="Pfam" id="PF02508">
    <property type="entry name" value="Rnf-Nqr"/>
    <property type="match status" value="1"/>
</dbReference>
<feature type="transmembrane region" description="Helical" evidence="8">
    <location>
        <begin position="95"/>
        <end position="114"/>
    </location>
</feature>
<keyword evidence="6 8" id="KW-1133">Transmembrane helix</keyword>
<evidence type="ECO:0000313" key="10">
    <source>
        <dbReference type="Proteomes" id="UP000255517"/>
    </source>
</evidence>
<dbReference type="Proteomes" id="UP000255517">
    <property type="component" value="Unassembled WGS sequence"/>
</dbReference>
<dbReference type="STRING" id="1122949.GCA_000378725_01109"/>
<dbReference type="GO" id="GO:0016491">
    <property type="term" value="F:oxidoreductase activity"/>
    <property type="evidence" value="ECO:0007669"/>
    <property type="project" value="UniProtKB-KW"/>
</dbReference>
<organism evidence="9 10">
    <name type="scientific">Peptoniphilus lacrimalis</name>
    <dbReference type="NCBI Taxonomy" id="33031"/>
    <lineage>
        <taxon>Bacteria</taxon>
        <taxon>Bacillati</taxon>
        <taxon>Bacillota</taxon>
        <taxon>Tissierellia</taxon>
        <taxon>Tissierellales</taxon>
        <taxon>Peptoniphilaceae</taxon>
        <taxon>Peptoniphilus</taxon>
    </lineage>
</organism>
<feature type="transmembrane region" description="Helical" evidence="8">
    <location>
        <begin position="126"/>
        <end position="149"/>
    </location>
</feature>
<keyword evidence="4 8" id="KW-1278">Translocase</keyword>
<feature type="transmembrane region" description="Helical" evidence="8">
    <location>
        <begin position="44"/>
        <end position="64"/>
    </location>
</feature>
<gene>
    <name evidence="9" type="primary">nqrD</name>
    <name evidence="8" type="synonym">rnfE</name>
    <name evidence="9" type="ORF">NCTC13149_01371</name>
</gene>
<feature type="transmembrane region" description="Helical" evidence="8">
    <location>
        <begin position="71"/>
        <end position="89"/>
    </location>
</feature>
<comment type="function">
    <text evidence="8">Part of a membrane-bound complex that couples electron transfer with translocation of ions across the membrane.</text>
</comment>
<accession>A0A379C619</accession>
<comment type="similarity">
    <text evidence="8">Belongs to the NqrDE/RnfAE family.</text>
</comment>
<dbReference type="PANTHER" id="PTHR30586">
    <property type="entry name" value="ELECTRON TRANSPORT COMPLEX PROTEIN RNFE"/>
    <property type="match status" value="1"/>
</dbReference>
<feature type="transmembrane region" description="Helical" evidence="8">
    <location>
        <begin position="169"/>
        <end position="193"/>
    </location>
</feature>
<dbReference type="NCBIfam" id="NF009070">
    <property type="entry name" value="PRK12405.1"/>
    <property type="match status" value="1"/>
</dbReference>
<dbReference type="PIRSF" id="PIRSF006102">
    <property type="entry name" value="NQR_DE"/>
    <property type="match status" value="1"/>
</dbReference>
<dbReference type="EC" id="7.-.-.-" evidence="8"/>
<dbReference type="PANTHER" id="PTHR30586:SF0">
    <property type="entry name" value="ION-TRANSLOCATING OXIDOREDUCTASE COMPLEX SUBUNIT E"/>
    <property type="match status" value="1"/>
</dbReference>
<dbReference type="GO" id="GO:0012505">
    <property type="term" value="C:endomembrane system"/>
    <property type="evidence" value="ECO:0007669"/>
    <property type="project" value="UniProtKB-SubCell"/>
</dbReference>
<comment type="subunit">
    <text evidence="8">The complex is composed of six subunits: RnfA, RnfB, RnfC, RnfD, RnfE and RnfG.</text>
</comment>
<dbReference type="GO" id="GO:0022900">
    <property type="term" value="P:electron transport chain"/>
    <property type="evidence" value="ECO:0007669"/>
    <property type="project" value="UniProtKB-UniRule"/>
</dbReference>
<keyword evidence="9" id="KW-0560">Oxidoreductase</keyword>
<reference evidence="9 10" key="1">
    <citation type="submission" date="2018-06" db="EMBL/GenBank/DDBJ databases">
        <authorList>
            <consortium name="Pathogen Informatics"/>
            <person name="Doyle S."/>
        </authorList>
    </citation>
    <scope>NUCLEOTIDE SEQUENCE [LARGE SCALE GENOMIC DNA]</scope>
    <source>
        <strain evidence="9 10">NCTC13149</strain>
    </source>
</reference>
<dbReference type="AlphaFoldDB" id="A0A379C619"/>
<evidence type="ECO:0000256" key="4">
    <source>
        <dbReference type="ARBA" id="ARBA00022967"/>
    </source>
</evidence>
<dbReference type="NCBIfam" id="TIGR01948">
    <property type="entry name" value="rnfE"/>
    <property type="match status" value="1"/>
</dbReference>
<dbReference type="InterPro" id="IPR003667">
    <property type="entry name" value="NqrDE/RnfAE"/>
</dbReference>
<protein>
    <recommendedName>
        <fullName evidence="8">Ion-translocating oxidoreductase complex subunit E</fullName>
        <ecNumber evidence="8">7.-.-.-</ecNumber>
    </recommendedName>
    <alternativeName>
        <fullName evidence="8">Rnf electron transport complex subunit E</fullName>
    </alternativeName>
</protein>
<dbReference type="EMBL" id="UGSZ01000001">
    <property type="protein sequence ID" value="SUB57528.1"/>
    <property type="molecule type" value="Genomic_DNA"/>
</dbReference>
<sequence length="202" mass="21667">MEKLKLSKVFTDAMLKNNPTFIQLIGLCSVLAITNNVVNSVSMGIAVTFVLIMSNGVVSALRNVIPDKIRIPCFIVVIATFVTLVQMILQAYATPIYLALGIFLPLIVVNCCILGEAEGFAYKNKLIPSLVDGLGTGVGYTLAVLIMGVVREFFGYGSLLNIQIIPKEIYPGIGILAAPAGAFILLGFVIAAFKNLLTRRAD</sequence>
<keyword evidence="2 8" id="KW-0813">Transport</keyword>
<comment type="subcellular location">
    <subcellularLocation>
        <location evidence="8">Cell membrane</location>
        <topology evidence="8">Multi-pass membrane protein</topology>
    </subcellularLocation>
    <subcellularLocation>
        <location evidence="1">Endomembrane system</location>
        <topology evidence="1">Multi-pass membrane protein</topology>
    </subcellularLocation>
</comment>
<evidence type="ECO:0000256" key="7">
    <source>
        <dbReference type="ARBA" id="ARBA00023136"/>
    </source>
</evidence>